<evidence type="ECO:0000313" key="10">
    <source>
        <dbReference type="Proteomes" id="UP000317982"/>
    </source>
</evidence>
<feature type="transmembrane region" description="Helical" evidence="7">
    <location>
        <begin position="128"/>
        <end position="150"/>
    </location>
</feature>
<keyword evidence="3" id="KW-1003">Cell membrane</keyword>
<gene>
    <name evidence="9" type="ORF">FL583_16540</name>
</gene>
<protein>
    <submittedName>
        <fullName evidence="9">Carbohydrate ABC transporter permease</fullName>
    </submittedName>
</protein>
<dbReference type="GO" id="GO:0005886">
    <property type="term" value="C:plasma membrane"/>
    <property type="evidence" value="ECO:0007669"/>
    <property type="project" value="UniProtKB-SubCell"/>
</dbReference>
<keyword evidence="6 7" id="KW-0472">Membrane</keyword>
<accession>A0A545ARU7</accession>
<evidence type="ECO:0000256" key="4">
    <source>
        <dbReference type="ARBA" id="ARBA00022692"/>
    </source>
</evidence>
<keyword evidence="4 7" id="KW-0812">Transmembrane</keyword>
<comment type="similarity">
    <text evidence="7">Belongs to the binding-protein-dependent transport system permease family.</text>
</comment>
<dbReference type="OrthoDB" id="2063054at2"/>
<proteinExistence type="inferred from homology"/>
<comment type="subcellular location">
    <subcellularLocation>
        <location evidence="1 7">Cell membrane</location>
        <topology evidence="1 7">Multi-pass membrane protein</topology>
    </subcellularLocation>
</comment>
<dbReference type="InterPro" id="IPR035906">
    <property type="entry name" value="MetI-like_sf"/>
</dbReference>
<evidence type="ECO:0000313" key="9">
    <source>
        <dbReference type="EMBL" id="TQS44058.1"/>
    </source>
</evidence>
<reference evidence="9 10" key="1">
    <citation type="submission" date="2019-07" db="EMBL/GenBank/DDBJ databases">
        <title>Cryptosporangium phraense sp. nov., isolated from plant litter.</title>
        <authorList>
            <person name="Suriyachadkun C."/>
        </authorList>
    </citation>
    <scope>NUCLEOTIDE SEQUENCE [LARGE SCALE GENOMIC DNA]</scope>
    <source>
        <strain evidence="9 10">A-T 5661</strain>
    </source>
</reference>
<dbReference type="RefSeq" id="WP_142705547.1">
    <property type="nucleotide sequence ID" value="NZ_VIRS01000010.1"/>
</dbReference>
<keyword evidence="2 7" id="KW-0813">Transport</keyword>
<dbReference type="CDD" id="cd06261">
    <property type="entry name" value="TM_PBP2"/>
    <property type="match status" value="1"/>
</dbReference>
<evidence type="ECO:0000256" key="6">
    <source>
        <dbReference type="ARBA" id="ARBA00023136"/>
    </source>
</evidence>
<evidence type="ECO:0000256" key="3">
    <source>
        <dbReference type="ARBA" id="ARBA00022475"/>
    </source>
</evidence>
<organism evidence="9 10">
    <name type="scientific">Cryptosporangium phraense</name>
    <dbReference type="NCBI Taxonomy" id="2593070"/>
    <lineage>
        <taxon>Bacteria</taxon>
        <taxon>Bacillati</taxon>
        <taxon>Actinomycetota</taxon>
        <taxon>Actinomycetes</taxon>
        <taxon>Cryptosporangiales</taxon>
        <taxon>Cryptosporangiaceae</taxon>
        <taxon>Cryptosporangium</taxon>
    </lineage>
</organism>
<dbReference type="Proteomes" id="UP000317982">
    <property type="component" value="Unassembled WGS sequence"/>
</dbReference>
<dbReference type="Gene3D" id="1.10.3720.10">
    <property type="entry name" value="MetI-like"/>
    <property type="match status" value="1"/>
</dbReference>
<evidence type="ECO:0000256" key="2">
    <source>
        <dbReference type="ARBA" id="ARBA00022448"/>
    </source>
</evidence>
<dbReference type="AlphaFoldDB" id="A0A545ARU7"/>
<feature type="transmembrane region" description="Helical" evidence="7">
    <location>
        <begin position="99"/>
        <end position="116"/>
    </location>
</feature>
<dbReference type="PANTHER" id="PTHR43744">
    <property type="entry name" value="ABC TRANSPORTER PERMEASE PROTEIN MG189-RELATED-RELATED"/>
    <property type="match status" value="1"/>
</dbReference>
<evidence type="ECO:0000256" key="5">
    <source>
        <dbReference type="ARBA" id="ARBA00022989"/>
    </source>
</evidence>
<evidence type="ECO:0000259" key="8">
    <source>
        <dbReference type="PROSITE" id="PS50928"/>
    </source>
</evidence>
<dbReference type="EMBL" id="VIRS01000010">
    <property type="protein sequence ID" value="TQS44058.1"/>
    <property type="molecule type" value="Genomic_DNA"/>
</dbReference>
<feature type="domain" description="ABC transmembrane type-1" evidence="8">
    <location>
        <begin position="64"/>
        <end position="252"/>
    </location>
</feature>
<dbReference type="PROSITE" id="PS50928">
    <property type="entry name" value="ABC_TM1"/>
    <property type="match status" value="1"/>
</dbReference>
<sequence>MGRRAAWHAALIAASVVLLGPVVLAVLASFKTPSSLFEANPLPVHPTLGNYTAAVARFPLGRLLVNTAVTSAGVMLAQLVVAVPAAYGVVRFSGRAGRLVLAAGSLSVVVPVQAYLVPQFLMVSELGWQNTFAGMIVPQLSGAGIALLLLHQHLRAIPPSLGEAAALDGASSLQTLWYVVLPLLRPTLVAVGILVFITTWNEYLWPLLSAPGLGTVQTGLALFGNTEGANPGPLLAAATLATLPVLAGYVVAARRVTNAFMHAGLH</sequence>
<name>A0A545ARU7_9ACTN</name>
<feature type="transmembrane region" description="Helical" evidence="7">
    <location>
        <begin position="176"/>
        <end position="197"/>
    </location>
</feature>
<feature type="transmembrane region" description="Helical" evidence="7">
    <location>
        <begin position="63"/>
        <end position="87"/>
    </location>
</feature>
<evidence type="ECO:0000256" key="7">
    <source>
        <dbReference type="RuleBase" id="RU363032"/>
    </source>
</evidence>
<keyword evidence="5 7" id="KW-1133">Transmembrane helix</keyword>
<dbReference type="InParanoid" id="A0A545ARU7"/>
<feature type="transmembrane region" description="Helical" evidence="7">
    <location>
        <begin position="234"/>
        <end position="252"/>
    </location>
</feature>
<dbReference type="InterPro" id="IPR000515">
    <property type="entry name" value="MetI-like"/>
</dbReference>
<keyword evidence="10" id="KW-1185">Reference proteome</keyword>
<dbReference type="Pfam" id="PF00528">
    <property type="entry name" value="BPD_transp_1"/>
    <property type="match status" value="1"/>
</dbReference>
<comment type="caution">
    <text evidence="9">The sequence shown here is derived from an EMBL/GenBank/DDBJ whole genome shotgun (WGS) entry which is preliminary data.</text>
</comment>
<evidence type="ECO:0000256" key="1">
    <source>
        <dbReference type="ARBA" id="ARBA00004651"/>
    </source>
</evidence>
<dbReference type="GO" id="GO:0055085">
    <property type="term" value="P:transmembrane transport"/>
    <property type="evidence" value="ECO:0007669"/>
    <property type="project" value="InterPro"/>
</dbReference>
<dbReference type="SUPFAM" id="SSF161098">
    <property type="entry name" value="MetI-like"/>
    <property type="match status" value="1"/>
</dbReference>
<dbReference type="PANTHER" id="PTHR43744:SF8">
    <property type="entry name" value="SN-GLYCEROL-3-PHOSPHATE TRANSPORT SYSTEM PERMEASE PROTEIN UGPE"/>
    <property type="match status" value="1"/>
</dbReference>